<name>A0A0F9KW18_9ZZZZ</name>
<feature type="coiled-coil region" evidence="1">
    <location>
        <begin position="33"/>
        <end position="60"/>
    </location>
</feature>
<comment type="caution">
    <text evidence="2">The sequence shown here is derived from an EMBL/GenBank/DDBJ whole genome shotgun (WGS) entry which is preliminary data.</text>
</comment>
<dbReference type="EMBL" id="LAZR01012539">
    <property type="protein sequence ID" value="KKM26313.1"/>
    <property type="molecule type" value="Genomic_DNA"/>
</dbReference>
<sequence length="134" mass="16171">MTKNHKEIRVGSVPDLLSRSGICKFYDVESLSQEKIDSELKRLHKEIEDLEHTLIYLEKHEPGHPDKMDFYSERIKVRSQLDAIYVFLSDIEHERIADFIKNSKLRQHGKLPDWRVKELKKKKANWYYHLKYPY</sequence>
<proteinExistence type="predicted"/>
<reference evidence="2" key="1">
    <citation type="journal article" date="2015" name="Nature">
        <title>Complex archaea that bridge the gap between prokaryotes and eukaryotes.</title>
        <authorList>
            <person name="Spang A."/>
            <person name="Saw J.H."/>
            <person name="Jorgensen S.L."/>
            <person name="Zaremba-Niedzwiedzka K."/>
            <person name="Martijn J."/>
            <person name="Lind A.E."/>
            <person name="van Eijk R."/>
            <person name="Schleper C."/>
            <person name="Guy L."/>
            <person name="Ettema T.J."/>
        </authorList>
    </citation>
    <scope>NUCLEOTIDE SEQUENCE</scope>
</reference>
<evidence type="ECO:0000313" key="2">
    <source>
        <dbReference type="EMBL" id="KKM26313.1"/>
    </source>
</evidence>
<dbReference type="AlphaFoldDB" id="A0A0F9KW18"/>
<protein>
    <submittedName>
        <fullName evidence="2">Uncharacterized protein</fullName>
    </submittedName>
</protein>
<gene>
    <name evidence="2" type="ORF">LCGC14_1586050</name>
</gene>
<keyword evidence="1" id="KW-0175">Coiled coil</keyword>
<accession>A0A0F9KW18</accession>
<evidence type="ECO:0000256" key="1">
    <source>
        <dbReference type="SAM" id="Coils"/>
    </source>
</evidence>
<organism evidence="2">
    <name type="scientific">marine sediment metagenome</name>
    <dbReference type="NCBI Taxonomy" id="412755"/>
    <lineage>
        <taxon>unclassified sequences</taxon>
        <taxon>metagenomes</taxon>
        <taxon>ecological metagenomes</taxon>
    </lineage>
</organism>